<dbReference type="RefSeq" id="WP_378164364.1">
    <property type="nucleotide sequence ID" value="NZ_JBHSBU010000001.1"/>
</dbReference>
<gene>
    <name evidence="3" type="ORF">ACFOW7_11675</name>
</gene>
<feature type="signal peptide" evidence="1">
    <location>
        <begin position="1"/>
        <end position="21"/>
    </location>
</feature>
<keyword evidence="4" id="KW-1185">Reference proteome</keyword>
<dbReference type="Proteomes" id="UP001595791">
    <property type="component" value="Unassembled WGS sequence"/>
</dbReference>
<protein>
    <submittedName>
        <fullName evidence="3">TlpA family protein disulfide reductase</fullName>
    </submittedName>
</protein>
<organism evidence="3 4">
    <name type="scientific">Chitinimonas lacunae</name>
    <dbReference type="NCBI Taxonomy" id="1963018"/>
    <lineage>
        <taxon>Bacteria</taxon>
        <taxon>Pseudomonadati</taxon>
        <taxon>Pseudomonadota</taxon>
        <taxon>Betaproteobacteria</taxon>
        <taxon>Neisseriales</taxon>
        <taxon>Chitinibacteraceae</taxon>
        <taxon>Chitinimonas</taxon>
    </lineage>
</organism>
<dbReference type="InterPro" id="IPR036249">
    <property type="entry name" value="Thioredoxin-like_sf"/>
</dbReference>
<dbReference type="Pfam" id="PF08534">
    <property type="entry name" value="Redoxin"/>
    <property type="match status" value="1"/>
</dbReference>
<evidence type="ECO:0000313" key="4">
    <source>
        <dbReference type="Proteomes" id="UP001595791"/>
    </source>
</evidence>
<sequence>MLRPAVLSCLVLLTLTPPAEAAPRQLPQARQATVQDFAGREVSMAQWQGRVLVVNFWASWCGYCIAELPDLVATQKKWSGRGVQVVSLALGDDADSIVRLSKRYRINYPVLDGDSANRNWRRSMGVAVSSSQVPLTWVIDTDNRVLLRQLGQVSAQQLDHALSSSSAARQAAALPQKKQ</sequence>
<reference evidence="4" key="1">
    <citation type="journal article" date="2019" name="Int. J. Syst. Evol. Microbiol.">
        <title>The Global Catalogue of Microorganisms (GCM) 10K type strain sequencing project: providing services to taxonomists for standard genome sequencing and annotation.</title>
        <authorList>
            <consortium name="The Broad Institute Genomics Platform"/>
            <consortium name="The Broad Institute Genome Sequencing Center for Infectious Disease"/>
            <person name="Wu L."/>
            <person name="Ma J."/>
        </authorList>
    </citation>
    <scope>NUCLEOTIDE SEQUENCE [LARGE SCALE GENOMIC DNA]</scope>
    <source>
        <strain evidence="4">LMG 29894</strain>
    </source>
</reference>
<evidence type="ECO:0000259" key="2">
    <source>
        <dbReference type="PROSITE" id="PS51352"/>
    </source>
</evidence>
<evidence type="ECO:0000313" key="3">
    <source>
        <dbReference type="EMBL" id="MFC4160006.1"/>
    </source>
</evidence>
<dbReference type="PROSITE" id="PS51352">
    <property type="entry name" value="THIOREDOXIN_2"/>
    <property type="match status" value="1"/>
</dbReference>
<dbReference type="EMBL" id="JBHSBU010000001">
    <property type="protein sequence ID" value="MFC4160006.1"/>
    <property type="molecule type" value="Genomic_DNA"/>
</dbReference>
<dbReference type="InterPro" id="IPR050553">
    <property type="entry name" value="Thioredoxin_ResA/DsbE_sf"/>
</dbReference>
<accession>A0ABV8MSQ6</accession>
<dbReference type="Gene3D" id="3.40.30.10">
    <property type="entry name" value="Glutaredoxin"/>
    <property type="match status" value="1"/>
</dbReference>
<proteinExistence type="predicted"/>
<dbReference type="InterPro" id="IPR013740">
    <property type="entry name" value="Redoxin"/>
</dbReference>
<feature type="chain" id="PRO_5045259150" evidence="1">
    <location>
        <begin position="22"/>
        <end position="179"/>
    </location>
</feature>
<dbReference type="InterPro" id="IPR013766">
    <property type="entry name" value="Thioredoxin_domain"/>
</dbReference>
<feature type="domain" description="Thioredoxin" evidence="2">
    <location>
        <begin position="23"/>
        <end position="167"/>
    </location>
</feature>
<keyword evidence="1" id="KW-0732">Signal</keyword>
<dbReference type="PANTHER" id="PTHR42852">
    <property type="entry name" value="THIOL:DISULFIDE INTERCHANGE PROTEIN DSBE"/>
    <property type="match status" value="1"/>
</dbReference>
<comment type="caution">
    <text evidence="3">The sequence shown here is derived from an EMBL/GenBank/DDBJ whole genome shotgun (WGS) entry which is preliminary data.</text>
</comment>
<dbReference type="CDD" id="cd02966">
    <property type="entry name" value="TlpA_like_family"/>
    <property type="match status" value="1"/>
</dbReference>
<name>A0ABV8MSQ6_9NEIS</name>
<evidence type="ECO:0000256" key="1">
    <source>
        <dbReference type="SAM" id="SignalP"/>
    </source>
</evidence>
<dbReference type="SUPFAM" id="SSF52833">
    <property type="entry name" value="Thioredoxin-like"/>
    <property type="match status" value="1"/>
</dbReference>
<dbReference type="PANTHER" id="PTHR42852:SF13">
    <property type="entry name" value="PROTEIN DIPZ"/>
    <property type="match status" value="1"/>
</dbReference>